<keyword evidence="9" id="KW-0675">Receptor</keyword>
<evidence type="ECO:0000256" key="5">
    <source>
        <dbReference type="ARBA" id="ARBA00022737"/>
    </source>
</evidence>
<dbReference type="Gene3D" id="1.25.40.10">
    <property type="entry name" value="Tetratricopeptide repeat domain"/>
    <property type="match status" value="1"/>
</dbReference>
<evidence type="ECO:0000256" key="2">
    <source>
        <dbReference type="ARBA" id="ARBA00004496"/>
    </source>
</evidence>
<evidence type="ECO:0000256" key="6">
    <source>
        <dbReference type="ARBA" id="ARBA00022803"/>
    </source>
</evidence>
<dbReference type="PANTHER" id="PTHR10130">
    <property type="entry name" value="PEROXISOMAL TARGETING SIGNAL 1 RECEPTOR PEX5"/>
    <property type="match status" value="1"/>
</dbReference>
<proteinExistence type="inferred from homology"/>
<feature type="repeat" description="TPR" evidence="8">
    <location>
        <begin position="356"/>
        <end position="389"/>
    </location>
</feature>
<dbReference type="Proteomes" id="UP000030755">
    <property type="component" value="Unassembled WGS sequence"/>
</dbReference>
<dbReference type="InterPro" id="IPR011990">
    <property type="entry name" value="TPR-like_helical_dom_sf"/>
</dbReference>
<dbReference type="PANTHER" id="PTHR10130:SF0">
    <property type="entry name" value="GH08708P"/>
    <property type="match status" value="1"/>
</dbReference>
<name>A0A075AUA7_ROZAC</name>
<dbReference type="Pfam" id="PF13432">
    <property type="entry name" value="TPR_16"/>
    <property type="match status" value="1"/>
</dbReference>
<keyword evidence="6 8" id="KW-0802">TPR repeat</keyword>
<gene>
    <name evidence="9" type="ORF">O9G_002378</name>
</gene>
<keyword evidence="10" id="KW-1185">Reference proteome</keyword>
<dbReference type="SMART" id="SM00028">
    <property type="entry name" value="TPR"/>
    <property type="match status" value="5"/>
</dbReference>
<dbReference type="PROSITE" id="PS50005">
    <property type="entry name" value="TPR"/>
    <property type="match status" value="2"/>
</dbReference>
<dbReference type="Pfam" id="PF00515">
    <property type="entry name" value="TPR_1"/>
    <property type="match status" value="1"/>
</dbReference>
<dbReference type="OrthoDB" id="10006023at2759"/>
<reference evidence="9 10" key="1">
    <citation type="journal article" date="2013" name="Curr. Biol.">
        <title>Shared signatures of parasitism and phylogenomics unite Cryptomycota and microsporidia.</title>
        <authorList>
            <person name="James T.Y."/>
            <person name="Pelin A."/>
            <person name="Bonen L."/>
            <person name="Ahrendt S."/>
            <person name="Sain D."/>
            <person name="Corradi N."/>
            <person name="Stajich J.E."/>
        </authorList>
    </citation>
    <scope>NUCLEOTIDE SEQUENCE [LARGE SCALE GENOMIC DNA]</scope>
    <source>
        <strain evidence="9 10">CSF55</strain>
    </source>
</reference>
<evidence type="ECO:0000313" key="9">
    <source>
        <dbReference type="EMBL" id="EPZ33740.1"/>
    </source>
</evidence>
<feature type="repeat" description="TPR" evidence="8">
    <location>
        <begin position="322"/>
        <end position="355"/>
    </location>
</feature>
<dbReference type="GO" id="GO:0016560">
    <property type="term" value="P:protein import into peroxisome matrix, docking"/>
    <property type="evidence" value="ECO:0007669"/>
    <property type="project" value="TreeGrafter"/>
</dbReference>
<evidence type="ECO:0000313" key="10">
    <source>
        <dbReference type="Proteomes" id="UP000030755"/>
    </source>
</evidence>
<dbReference type="GO" id="GO:0005778">
    <property type="term" value="C:peroxisomal membrane"/>
    <property type="evidence" value="ECO:0007669"/>
    <property type="project" value="TreeGrafter"/>
</dbReference>
<sequence>MENCSSQNPLNSIIKAFQPNSAPSTSTARFVPKGKAKAINQGQQSNIETNIISNATHAPHVNDWTVQFNNFNQVPQADFNMFNQSWMNSQIMPPHNQWEKDFSLHTMDQSSSNELHNFERAFVPASHELEWQKEFETLQMQNTNLNEIPELDKFEESWKNAHNTFDELQNTMLDFGPYPFAENNPFLNLDSPLNKGLELFRAGDLKNASLAFEAAIQKNENISEAWFQLGLCQAENEKEELAIIALKQAINNDNTNLDALLALAISVTNEGWEREALQLLAQWLSTKYNIQTTLNNFDNIENSREKLINGFIRAIKHSVNDTDLQVGIGVLFYNALDYSKAADCFKTALQFRTNDHLLWNRLGATLANSGRSEEALEAYKKALSLRPSFARGRYNIAVACMNLGCYDEAVNQLISAISSHLPQTSFEHSKSLWNTLRRCLMMMNKYDLSELCSPSNNDQVSSLEKIKSSLGIK</sequence>
<evidence type="ECO:0000256" key="3">
    <source>
        <dbReference type="ARBA" id="ARBA00005348"/>
    </source>
</evidence>
<evidence type="ECO:0000256" key="7">
    <source>
        <dbReference type="ARBA" id="ARBA00023140"/>
    </source>
</evidence>
<protein>
    <submittedName>
        <fullName evidence="9">Peroxisomal targeting signal 1 receptor domain-containing protein</fullName>
    </submittedName>
</protein>
<dbReference type="GO" id="GO:0005052">
    <property type="term" value="F:peroxisome matrix targeting signal-1 binding"/>
    <property type="evidence" value="ECO:0007669"/>
    <property type="project" value="TreeGrafter"/>
</dbReference>
<evidence type="ECO:0000256" key="8">
    <source>
        <dbReference type="PROSITE-ProRule" id="PRU00339"/>
    </source>
</evidence>
<dbReference type="EMBL" id="KE561045">
    <property type="protein sequence ID" value="EPZ33740.1"/>
    <property type="molecule type" value="Genomic_DNA"/>
</dbReference>
<dbReference type="STRING" id="988480.A0A075AUA7"/>
<accession>A0A075AUA7</accession>
<dbReference type="GO" id="GO:0005829">
    <property type="term" value="C:cytosol"/>
    <property type="evidence" value="ECO:0007669"/>
    <property type="project" value="TreeGrafter"/>
</dbReference>
<evidence type="ECO:0000256" key="4">
    <source>
        <dbReference type="ARBA" id="ARBA00022490"/>
    </source>
</evidence>
<comment type="subcellular location">
    <subcellularLocation>
        <location evidence="2">Cytoplasm</location>
    </subcellularLocation>
    <subcellularLocation>
        <location evidence="1">Peroxisome</location>
    </subcellularLocation>
</comment>
<dbReference type="InterPro" id="IPR024111">
    <property type="entry name" value="PEX5/PEX5L"/>
</dbReference>
<dbReference type="AlphaFoldDB" id="A0A075AUA7"/>
<dbReference type="SUPFAM" id="SSF48452">
    <property type="entry name" value="TPR-like"/>
    <property type="match status" value="1"/>
</dbReference>
<dbReference type="InterPro" id="IPR019734">
    <property type="entry name" value="TPR_rpt"/>
</dbReference>
<keyword evidence="4" id="KW-0963">Cytoplasm</keyword>
<evidence type="ECO:0000256" key="1">
    <source>
        <dbReference type="ARBA" id="ARBA00004275"/>
    </source>
</evidence>
<dbReference type="PROSITE" id="PS50293">
    <property type="entry name" value="TPR_REGION"/>
    <property type="match status" value="1"/>
</dbReference>
<comment type="similarity">
    <text evidence="3">Belongs to the peroxisomal targeting signal receptor family.</text>
</comment>
<dbReference type="HOGENOM" id="CLU_577649_0_0_1"/>
<keyword evidence="5" id="KW-0677">Repeat</keyword>
<keyword evidence="7" id="KW-0576">Peroxisome</keyword>
<organism evidence="9 10">
    <name type="scientific">Rozella allomycis (strain CSF55)</name>
    <dbReference type="NCBI Taxonomy" id="988480"/>
    <lineage>
        <taxon>Eukaryota</taxon>
        <taxon>Fungi</taxon>
        <taxon>Fungi incertae sedis</taxon>
        <taxon>Cryptomycota</taxon>
        <taxon>Cryptomycota incertae sedis</taxon>
        <taxon>Rozella</taxon>
    </lineage>
</organism>